<reference evidence="9 10" key="1">
    <citation type="submission" date="2018-07" db="EMBL/GenBank/DDBJ databases">
        <title>Chitinophaga K2CV101002-2 sp. nov., isolated from a monsoon evergreen broad-leaved forest soil.</title>
        <authorList>
            <person name="Lv Y."/>
        </authorList>
    </citation>
    <scope>NUCLEOTIDE SEQUENCE [LARGE SCALE GENOMIC DNA]</scope>
    <source>
        <strain evidence="9 10">GDMCC 1.1288</strain>
    </source>
</reference>
<name>A0A3E1YB02_9BACT</name>
<feature type="transmembrane region" description="Helical" evidence="8">
    <location>
        <begin position="306"/>
        <end position="322"/>
    </location>
</feature>
<dbReference type="RefSeq" id="WP_116975752.1">
    <property type="nucleotide sequence ID" value="NZ_QPMM01000005.1"/>
</dbReference>
<accession>A0A3E1YB02</accession>
<dbReference type="GO" id="GO:0005886">
    <property type="term" value="C:plasma membrane"/>
    <property type="evidence" value="ECO:0007669"/>
    <property type="project" value="UniProtKB-SubCell"/>
</dbReference>
<feature type="transmembrane region" description="Helical" evidence="8">
    <location>
        <begin position="7"/>
        <end position="32"/>
    </location>
</feature>
<gene>
    <name evidence="9" type="ORF">DVR12_11095</name>
</gene>
<feature type="transmembrane region" description="Helical" evidence="8">
    <location>
        <begin position="358"/>
        <end position="376"/>
    </location>
</feature>
<comment type="caution">
    <text evidence="9">The sequence shown here is derived from an EMBL/GenBank/DDBJ whole genome shotgun (WGS) entry which is preliminary data.</text>
</comment>
<evidence type="ECO:0000256" key="4">
    <source>
        <dbReference type="ARBA" id="ARBA00022692"/>
    </source>
</evidence>
<feature type="transmembrane region" description="Helical" evidence="8">
    <location>
        <begin position="252"/>
        <end position="272"/>
    </location>
</feature>
<feature type="transmembrane region" description="Helical" evidence="8">
    <location>
        <begin position="137"/>
        <end position="153"/>
    </location>
</feature>
<evidence type="ECO:0000256" key="5">
    <source>
        <dbReference type="ARBA" id="ARBA00022989"/>
    </source>
</evidence>
<dbReference type="InterPro" id="IPR018584">
    <property type="entry name" value="GT87"/>
</dbReference>
<feature type="transmembrane region" description="Helical" evidence="8">
    <location>
        <begin position="75"/>
        <end position="107"/>
    </location>
</feature>
<feature type="transmembrane region" description="Helical" evidence="8">
    <location>
        <begin position="190"/>
        <end position="208"/>
    </location>
</feature>
<comment type="subcellular location">
    <subcellularLocation>
        <location evidence="1">Cell membrane</location>
        <topology evidence="1">Multi-pass membrane protein</topology>
    </subcellularLocation>
</comment>
<keyword evidence="2" id="KW-1003">Cell membrane</keyword>
<keyword evidence="5 8" id="KW-1133">Transmembrane helix</keyword>
<feature type="transmembrane region" description="Helical" evidence="8">
    <location>
        <begin position="159"/>
        <end position="183"/>
    </location>
</feature>
<keyword evidence="3" id="KW-0808">Transferase</keyword>
<keyword evidence="6 8" id="KW-0472">Membrane</keyword>
<dbReference type="Pfam" id="PF09594">
    <property type="entry name" value="GT87"/>
    <property type="match status" value="1"/>
</dbReference>
<feature type="transmembrane region" description="Helical" evidence="8">
    <location>
        <begin position="331"/>
        <end position="352"/>
    </location>
</feature>
<dbReference type="AlphaFoldDB" id="A0A3E1YB02"/>
<sequence>MREKRNVLTYLAGKEWVILILWFGLSFISAILEVTRNSYNNYVIFRNVFYHVCDQLPLYIPYPNEYNDVNLYGPVFSLVIAPFALLPIGIGALLWSMGGTAALYFAIRKLPITRIQQGVVLILCSQEMMGASTWFQLNQYIGAFIILTFVYTIKGKEMWAAFFIVLGTLTKFYGIVGLAFFFFSPNPWRFIYSLILWSVVLFVLPMAISSPTYIVHSYVEWIEALVHKNAINVDGFVTFQDLSAGGFIKRVFHIPWLSNMAVLIPATLIFMLQYTRLQYRFNSRYRLYILCSALLFPVLFSTSAESPTYIIAVPALCIWYAIQPATRANNIYIFFSILLVSFSHSDLLTPWFRTNIAIPYAIKALPCLVMYLRLAYEIYTKQFLSKPTDTILTSNKLKTVAG</sequence>
<evidence type="ECO:0000256" key="2">
    <source>
        <dbReference type="ARBA" id="ARBA00022475"/>
    </source>
</evidence>
<evidence type="ECO:0000256" key="7">
    <source>
        <dbReference type="ARBA" id="ARBA00024033"/>
    </source>
</evidence>
<protein>
    <submittedName>
        <fullName evidence="9">DUF2029 domain-containing protein</fullName>
    </submittedName>
</protein>
<dbReference type="GO" id="GO:0016758">
    <property type="term" value="F:hexosyltransferase activity"/>
    <property type="evidence" value="ECO:0007669"/>
    <property type="project" value="InterPro"/>
</dbReference>
<evidence type="ECO:0000256" key="3">
    <source>
        <dbReference type="ARBA" id="ARBA00022679"/>
    </source>
</evidence>
<dbReference type="Proteomes" id="UP000260644">
    <property type="component" value="Unassembled WGS sequence"/>
</dbReference>
<evidence type="ECO:0000256" key="6">
    <source>
        <dbReference type="ARBA" id="ARBA00023136"/>
    </source>
</evidence>
<evidence type="ECO:0000256" key="8">
    <source>
        <dbReference type="SAM" id="Phobius"/>
    </source>
</evidence>
<proteinExistence type="inferred from homology"/>
<dbReference type="OrthoDB" id="1070018at2"/>
<organism evidence="9 10">
    <name type="scientific">Chitinophaga silvatica</name>
    <dbReference type="NCBI Taxonomy" id="2282649"/>
    <lineage>
        <taxon>Bacteria</taxon>
        <taxon>Pseudomonadati</taxon>
        <taxon>Bacteroidota</taxon>
        <taxon>Chitinophagia</taxon>
        <taxon>Chitinophagales</taxon>
        <taxon>Chitinophagaceae</taxon>
        <taxon>Chitinophaga</taxon>
    </lineage>
</organism>
<evidence type="ECO:0000256" key="1">
    <source>
        <dbReference type="ARBA" id="ARBA00004651"/>
    </source>
</evidence>
<evidence type="ECO:0000313" key="9">
    <source>
        <dbReference type="EMBL" id="RFS23023.1"/>
    </source>
</evidence>
<comment type="similarity">
    <text evidence="7">Belongs to the glycosyltransferase 87 family.</text>
</comment>
<keyword evidence="4 8" id="KW-0812">Transmembrane</keyword>
<feature type="transmembrane region" description="Helical" evidence="8">
    <location>
        <begin position="284"/>
        <end position="300"/>
    </location>
</feature>
<keyword evidence="10" id="KW-1185">Reference proteome</keyword>
<dbReference type="EMBL" id="QPMM01000005">
    <property type="protein sequence ID" value="RFS23023.1"/>
    <property type="molecule type" value="Genomic_DNA"/>
</dbReference>
<evidence type="ECO:0000313" key="10">
    <source>
        <dbReference type="Proteomes" id="UP000260644"/>
    </source>
</evidence>